<dbReference type="EMBL" id="JAYWIO010000008">
    <property type="protein sequence ID" value="KAK7243035.1"/>
    <property type="molecule type" value="Genomic_DNA"/>
</dbReference>
<evidence type="ECO:0000256" key="1">
    <source>
        <dbReference type="SAM" id="Coils"/>
    </source>
</evidence>
<name>A0AAN9DYU6_CROPI</name>
<sequence>MQKPTQVLLSLSSEDNMEAFYASVEAERNYLSYQPNNVYVRTKATSLKLKSAAAGLSKAKEAKVDLRANVKEFREVEMEEKAEKYLRDQLACLQERKRKLEEEFSAKTVDPRALTTFQEKCEKAFRNVNSLTRLFNAWCFGVQASLEMPQYLQ</sequence>
<comment type="caution">
    <text evidence="2">The sequence shown here is derived from an EMBL/GenBank/DDBJ whole genome shotgun (WGS) entry which is preliminary data.</text>
</comment>
<feature type="coiled-coil region" evidence="1">
    <location>
        <begin position="56"/>
        <end position="110"/>
    </location>
</feature>
<dbReference type="Proteomes" id="UP001372338">
    <property type="component" value="Unassembled WGS sequence"/>
</dbReference>
<keyword evidence="1" id="KW-0175">Coiled coil</keyword>
<gene>
    <name evidence="2" type="ORF">RIF29_37819</name>
</gene>
<organism evidence="2 3">
    <name type="scientific">Crotalaria pallida</name>
    <name type="common">Smooth rattlebox</name>
    <name type="synonym">Crotalaria striata</name>
    <dbReference type="NCBI Taxonomy" id="3830"/>
    <lineage>
        <taxon>Eukaryota</taxon>
        <taxon>Viridiplantae</taxon>
        <taxon>Streptophyta</taxon>
        <taxon>Embryophyta</taxon>
        <taxon>Tracheophyta</taxon>
        <taxon>Spermatophyta</taxon>
        <taxon>Magnoliopsida</taxon>
        <taxon>eudicotyledons</taxon>
        <taxon>Gunneridae</taxon>
        <taxon>Pentapetalae</taxon>
        <taxon>rosids</taxon>
        <taxon>fabids</taxon>
        <taxon>Fabales</taxon>
        <taxon>Fabaceae</taxon>
        <taxon>Papilionoideae</taxon>
        <taxon>50 kb inversion clade</taxon>
        <taxon>genistoids sensu lato</taxon>
        <taxon>core genistoids</taxon>
        <taxon>Crotalarieae</taxon>
        <taxon>Crotalaria</taxon>
    </lineage>
</organism>
<protein>
    <submittedName>
        <fullName evidence="2">Uncharacterized protein</fullName>
    </submittedName>
</protein>
<keyword evidence="3" id="KW-1185">Reference proteome</keyword>
<accession>A0AAN9DYU6</accession>
<proteinExistence type="predicted"/>
<reference evidence="2 3" key="1">
    <citation type="submission" date="2024-01" db="EMBL/GenBank/DDBJ databases">
        <title>The genomes of 5 underutilized Papilionoideae crops provide insights into root nodulation and disease resistanc.</title>
        <authorList>
            <person name="Yuan L."/>
        </authorList>
    </citation>
    <scope>NUCLEOTIDE SEQUENCE [LARGE SCALE GENOMIC DNA]</scope>
    <source>
        <strain evidence="2">ZHUSHIDOU_FW_LH</strain>
        <tissue evidence="2">Leaf</tissue>
    </source>
</reference>
<dbReference type="AlphaFoldDB" id="A0AAN9DYU6"/>
<evidence type="ECO:0000313" key="2">
    <source>
        <dbReference type="EMBL" id="KAK7243035.1"/>
    </source>
</evidence>
<evidence type="ECO:0000313" key="3">
    <source>
        <dbReference type="Proteomes" id="UP001372338"/>
    </source>
</evidence>